<reference evidence="1 2" key="1">
    <citation type="submission" date="2018-07" db="EMBL/GenBank/DDBJ databases">
        <title>High quality draft genome sequencing of Enterococcus faecium exhibiting probiotic potential isolated from mucus of freshwater fish.</title>
        <authorList>
            <person name="El-Jeni R."/>
            <person name="Ghedira K."/>
            <person name="Abdelhak S."/>
            <person name="El-Bour M."/>
            <person name="Bouhaouala-Zahar B."/>
        </authorList>
    </citation>
    <scope>NUCLEOTIDE SEQUENCE [LARGE SCALE GENOMIC DNA]</scope>
    <source>
        <strain evidence="1 2">R.A73</strain>
    </source>
</reference>
<dbReference type="EMBL" id="QOVC01000002">
    <property type="protein sequence ID" value="KAA0692240.1"/>
    <property type="molecule type" value="Genomic_DNA"/>
</dbReference>
<dbReference type="Proteomes" id="UP000448762">
    <property type="component" value="Unassembled WGS sequence"/>
</dbReference>
<proteinExistence type="predicted"/>
<dbReference type="RefSeq" id="WP_086318886.1">
    <property type="nucleotide sequence ID" value="NZ_JADBBV010000001.1"/>
</dbReference>
<dbReference type="AlphaFoldDB" id="A0A7V7GQA7"/>
<gene>
    <name evidence="1" type="ORF">DTX73_03370</name>
</gene>
<protein>
    <submittedName>
        <fullName evidence="1">Uncharacterized protein</fullName>
    </submittedName>
</protein>
<accession>A0A7V7GQA7</accession>
<name>A0A7V7GQA7_ENTFC</name>
<organism evidence="1 2">
    <name type="scientific">Enterococcus faecium</name>
    <name type="common">Streptococcus faecium</name>
    <dbReference type="NCBI Taxonomy" id="1352"/>
    <lineage>
        <taxon>Bacteria</taxon>
        <taxon>Bacillati</taxon>
        <taxon>Bacillota</taxon>
        <taxon>Bacilli</taxon>
        <taxon>Lactobacillales</taxon>
        <taxon>Enterococcaceae</taxon>
        <taxon>Enterococcus</taxon>
    </lineage>
</organism>
<evidence type="ECO:0000313" key="1">
    <source>
        <dbReference type="EMBL" id="KAA0692240.1"/>
    </source>
</evidence>
<sequence>MKKKGMMLILLVMIITGGAFLYVNQQRTRQSKQIAQYESVNQALMKEDYEKASNELEKLADFVDENQVESYRKQVVLIQSAQQQITELEVSKAQKTLSVYLNNEFNYKKNSQQKMLNKNKIDQASIQ</sequence>
<comment type="caution">
    <text evidence="1">The sequence shown here is derived from an EMBL/GenBank/DDBJ whole genome shotgun (WGS) entry which is preliminary data.</text>
</comment>
<evidence type="ECO:0000313" key="2">
    <source>
        <dbReference type="Proteomes" id="UP000448762"/>
    </source>
</evidence>